<proteinExistence type="predicted"/>
<keyword evidence="2" id="KW-1185">Reference proteome</keyword>
<dbReference type="Proteomes" id="UP001303899">
    <property type="component" value="Unassembled WGS sequence"/>
</dbReference>
<dbReference type="EMBL" id="JAYGIL010000031">
    <property type="protein sequence ID" value="MEA5405202.1"/>
    <property type="molecule type" value="Genomic_DNA"/>
</dbReference>
<name>A0ABU5S9P3_9BACT</name>
<comment type="caution">
    <text evidence="1">The sequence shown here is derived from an EMBL/GenBank/DDBJ whole genome shotgun (WGS) entry which is preliminary data.</text>
</comment>
<accession>A0ABU5S9P3</accession>
<reference evidence="1 2" key="1">
    <citation type="submission" date="2023-12" db="EMBL/GenBank/DDBJ databases">
        <title>Novel species of the genus Arcicella isolated from rivers.</title>
        <authorList>
            <person name="Lu H."/>
        </authorList>
    </citation>
    <scope>NUCLEOTIDE SEQUENCE [LARGE SCALE GENOMIC DNA]</scope>
    <source>
        <strain evidence="1 2">DC2W</strain>
    </source>
</reference>
<sequence>MNDFAYIFKFRNGGITLNGAKSKFQTLFQTTIKDKNGNDVNALWYCLKDNSIDKITGNITLLKNLFLDAGQDYDKSPLFTNEDSRKNFFINNIVNVANSSLYSFIKIQSDL</sequence>
<evidence type="ECO:0000313" key="1">
    <source>
        <dbReference type="EMBL" id="MEA5405202.1"/>
    </source>
</evidence>
<dbReference type="RefSeq" id="WP_323698615.1">
    <property type="nucleotide sequence ID" value="NZ_JAYGIL010000031.1"/>
</dbReference>
<organism evidence="1 2">
    <name type="scientific">Arcicella gelida</name>
    <dbReference type="NCBI Taxonomy" id="2984195"/>
    <lineage>
        <taxon>Bacteria</taxon>
        <taxon>Pseudomonadati</taxon>
        <taxon>Bacteroidota</taxon>
        <taxon>Cytophagia</taxon>
        <taxon>Cytophagales</taxon>
        <taxon>Flectobacillaceae</taxon>
        <taxon>Arcicella</taxon>
    </lineage>
</organism>
<protein>
    <submittedName>
        <fullName evidence="1">Uncharacterized protein</fullName>
    </submittedName>
</protein>
<evidence type="ECO:0000313" key="2">
    <source>
        <dbReference type="Proteomes" id="UP001303899"/>
    </source>
</evidence>
<gene>
    <name evidence="1" type="ORF">VB776_19860</name>
</gene>